<evidence type="ECO:0000313" key="4">
    <source>
        <dbReference type="Proteomes" id="UP000542973"/>
    </source>
</evidence>
<protein>
    <submittedName>
        <fullName evidence="2">Uncharacterized protein</fullName>
    </submittedName>
</protein>
<keyword evidence="5" id="KW-1185">Reference proteome</keyword>
<accession>A0A6N1BAQ1</accession>
<evidence type="ECO:0000313" key="3">
    <source>
        <dbReference type="EMBL" id="USE78855.1"/>
    </source>
</evidence>
<dbReference type="RefSeq" id="WP_144425985.1">
    <property type="nucleotide sequence ID" value="NZ_BAAAEB010000034.1"/>
</dbReference>
<evidence type="ECO:0000313" key="5">
    <source>
        <dbReference type="Proteomes" id="UP001056648"/>
    </source>
</evidence>
<organism evidence="2 4">
    <name type="scientific">Cupriavidus gilardii</name>
    <dbReference type="NCBI Taxonomy" id="82541"/>
    <lineage>
        <taxon>Bacteria</taxon>
        <taxon>Pseudomonadati</taxon>
        <taxon>Pseudomonadota</taxon>
        <taxon>Betaproteobacteria</taxon>
        <taxon>Burkholderiales</taxon>
        <taxon>Burkholderiaceae</taxon>
        <taxon>Cupriavidus</taxon>
    </lineage>
</organism>
<sequence length="65" mass="7638">MSEHLLPCPFWRNCFGAGRCLRACTAQKKRDEEKRVADLEQRVRWLEQAYYRLTGKAAEGERNHG</sequence>
<reference evidence="2 4" key="1">
    <citation type="submission" date="2020-05" db="EMBL/GenBank/DDBJ databases">
        <title>MicrobeNet Type strains.</title>
        <authorList>
            <person name="Nicholson A.C."/>
        </authorList>
    </citation>
    <scope>NUCLEOTIDE SEQUENCE [LARGE SCALE GENOMIC DNA]</scope>
    <source>
        <strain evidence="2 4">ATCC 700815</strain>
    </source>
</reference>
<evidence type="ECO:0000256" key="1">
    <source>
        <dbReference type="SAM" id="Coils"/>
    </source>
</evidence>
<feature type="coiled-coil region" evidence="1">
    <location>
        <begin position="22"/>
        <end position="49"/>
    </location>
</feature>
<dbReference type="EMBL" id="CP098736">
    <property type="protein sequence ID" value="USE78855.1"/>
    <property type="molecule type" value="Genomic_DNA"/>
</dbReference>
<keyword evidence="1" id="KW-0175">Coiled coil</keyword>
<dbReference type="GeneID" id="70687192"/>
<evidence type="ECO:0000313" key="2">
    <source>
        <dbReference type="EMBL" id="NNH14297.1"/>
    </source>
</evidence>
<dbReference type="AlphaFoldDB" id="A0A6N1BAQ1"/>
<dbReference type="EMBL" id="JABEMD010000091">
    <property type="protein sequence ID" value="NNH14297.1"/>
    <property type="molecule type" value="Genomic_DNA"/>
</dbReference>
<proteinExistence type="predicted"/>
<dbReference type="Proteomes" id="UP000542973">
    <property type="component" value="Unassembled WGS sequence"/>
</dbReference>
<reference evidence="3" key="2">
    <citation type="submission" date="2022-06" db="EMBL/GenBank/DDBJ databases">
        <title>Complete genome sequence and characterization of Cupriavidus gilardii QJ1 isolated from contaminating cells.</title>
        <authorList>
            <person name="Qi J."/>
        </authorList>
    </citation>
    <scope>NUCLEOTIDE SEQUENCE</scope>
    <source>
        <strain evidence="3">QJ1</strain>
    </source>
</reference>
<gene>
    <name evidence="2" type="ORF">HLB16_25975</name>
    <name evidence="3" type="ORF">NDR89_19655</name>
</gene>
<dbReference type="Proteomes" id="UP001056648">
    <property type="component" value="Chromosome 2"/>
</dbReference>
<name>A0A6N1BAQ1_9BURK</name>